<dbReference type="PANTHER" id="PTHR16740">
    <property type="entry name" value="CYTOCHROME B5-RELATED PROTEIN-RELATED"/>
    <property type="match status" value="1"/>
</dbReference>
<evidence type="ECO:0000256" key="4">
    <source>
        <dbReference type="RuleBase" id="RU362121"/>
    </source>
</evidence>
<feature type="domain" description="Cytochrome b5 heme-binding" evidence="5">
    <location>
        <begin position="35"/>
        <end position="105"/>
    </location>
</feature>
<dbReference type="PROSITE" id="PS00191">
    <property type="entry name" value="CYTOCHROME_B5_1"/>
    <property type="match status" value="1"/>
</dbReference>
<feature type="transmembrane region" description="Helical" evidence="4">
    <location>
        <begin position="148"/>
        <end position="174"/>
    </location>
</feature>
<sequence>MLQFNIQGSLVDYHFNNKGSWFGSLLNKCPSAWLQNKRKADNAEGLWRIHDDLYDVTDFIDVHPGGRFWLEETKGTDITELFESHHVISDVPEMMIKRFKIREAVGSRRSNYTFDDKGFYRTVKRRVREVLKTIPKKQSYSSFHMDSLMIITFILICLTNYISSYSFVILIGIFTGLSLTSVHNYIHTRDNWRMHYADILWFPCRIARIVHIFSHHAFTNTCVDLQLTFSQPIVNVFPQPKGFSVKYLSLIYTPLLLWPAVTYAAQLLRILDYWSSKNRKIDKKSFLFLILPTLTYLFSHQTLFGALLTWSIITMVESVVFSVLAFTTNHVHPNIYMEGDLTRSEKLDWGINQLDTVNDRQFVTGNKFLVLISFGDHALHHLFPTLDHGLLHHLYPIVEETLKEFNIKGIRMTSHADLFVGFFKRMKIEIPNLDAASLGYTK</sequence>
<dbReference type="PANTHER" id="PTHR16740:SF1">
    <property type="entry name" value="CYTOCHROME B5-RELATED PROTEIN-RELATED"/>
    <property type="match status" value="1"/>
</dbReference>
<feature type="transmembrane region" description="Helical" evidence="4">
    <location>
        <begin position="310"/>
        <end position="327"/>
    </location>
</feature>
<dbReference type="InterPro" id="IPR001199">
    <property type="entry name" value="Cyt_B5-like_heme/steroid-bd"/>
</dbReference>
<dbReference type="GO" id="GO:0020037">
    <property type="term" value="F:heme binding"/>
    <property type="evidence" value="ECO:0007669"/>
    <property type="project" value="UniProtKB-UniRule"/>
</dbReference>
<comment type="caution">
    <text evidence="4">Lacks conserved residue(s) required for the propagation of feature annotation.</text>
</comment>
<evidence type="ECO:0000256" key="1">
    <source>
        <dbReference type="ARBA" id="ARBA00022617"/>
    </source>
</evidence>
<dbReference type="PROSITE" id="PS50255">
    <property type="entry name" value="CYTOCHROME_B5_2"/>
    <property type="match status" value="1"/>
</dbReference>
<dbReference type="GO" id="GO:0006629">
    <property type="term" value="P:lipid metabolic process"/>
    <property type="evidence" value="ECO:0007669"/>
    <property type="project" value="InterPro"/>
</dbReference>
<dbReference type="InterPro" id="IPR005804">
    <property type="entry name" value="FA_desaturase_dom"/>
</dbReference>
<keyword evidence="4" id="KW-1133">Transmembrane helix</keyword>
<protein>
    <recommendedName>
        <fullName evidence="5">Cytochrome b5 heme-binding domain-containing protein</fullName>
    </recommendedName>
</protein>
<evidence type="ECO:0000259" key="5">
    <source>
        <dbReference type="PROSITE" id="PS50255"/>
    </source>
</evidence>
<evidence type="ECO:0000256" key="2">
    <source>
        <dbReference type="ARBA" id="ARBA00022723"/>
    </source>
</evidence>
<organism evidence="6 7">
    <name type="scientific">Pyrocoelia pectoralis</name>
    <dbReference type="NCBI Taxonomy" id="417401"/>
    <lineage>
        <taxon>Eukaryota</taxon>
        <taxon>Metazoa</taxon>
        <taxon>Ecdysozoa</taxon>
        <taxon>Arthropoda</taxon>
        <taxon>Hexapoda</taxon>
        <taxon>Insecta</taxon>
        <taxon>Pterygota</taxon>
        <taxon>Neoptera</taxon>
        <taxon>Endopterygota</taxon>
        <taxon>Coleoptera</taxon>
        <taxon>Polyphaga</taxon>
        <taxon>Elateriformia</taxon>
        <taxon>Elateroidea</taxon>
        <taxon>Lampyridae</taxon>
        <taxon>Lampyrinae</taxon>
        <taxon>Pyrocoelia</taxon>
    </lineage>
</organism>
<keyword evidence="7" id="KW-1185">Reference proteome</keyword>
<keyword evidence="4" id="KW-0472">Membrane</keyword>
<feature type="transmembrane region" description="Helical" evidence="4">
    <location>
        <begin position="247"/>
        <end position="265"/>
    </location>
</feature>
<proteinExistence type="inferred from homology"/>
<dbReference type="InterPro" id="IPR053100">
    <property type="entry name" value="Cytochrome_b5-related"/>
</dbReference>
<evidence type="ECO:0000313" key="6">
    <source>
        <dbReference type="EMBL" id="KAK5641847.1"/>
    </source>
</evidence>
<dbReference type="Proteomes" id="UP001329430">
    <property type="component" value="Chromosome 7"/>
</dbReference>
<keyword evidence="3 4" id="KW-0408">Iron</keyword>
<dbReference type="SUPFAM" id="SSF55856">
    <property type="entry name" value="Cytochrome b5-like heme/steroid binding domain"/>
    <property type="match status" value="1"/>
</dbReference>
<dbReference type="Pfam" id="PF00487">
    <property type="entry name" value="FA_desaturase"/>
    <property type="match status" value="1"/>
</dbReference>
<name>A0AAN7V6N5_9COLE</name>
<dbReference type="AlphaFoldDB" id="A0AAN7V6N5"/>
<keyword evidence="4" id="KW-0812">Transmembrane</keyword>
<keyword evidence="2 4" id="KW-0479">Metal-binding</keyword>
<evidence type="ECO:0000256" key="3">
    <source>
        <dbReference type="ARBA" id="ARBA00023004"/>
    </source>
</evidence>
<keyword evidence="1 4" id="KW-0349">Heme</keyword>
<dbReference type="InterPro" id="IPR018506">
    <property type="entry name" value="Cyt_B5_heme-BS"/>
</dbReference>
<dbReference type="GO" id="GO:0046872">
    <property type="term" value="F:metal ion binding"/>
    <property type="evidence" value="ECO:0007669"/>
    <property type="project" value="UniProtKB-UniRule"/>
</dbReference>
<dbReference type="SMART" id="SM01117">
    <property type="entry name" value="Cyt-b5"/>
    <property type="match status" value="1"/>
</dbReference>
<reference evidence="6 7" key="1">
    <citation type="journal article" date="2024" name="Insects">
        <title>An Improved Chromosome-Level Genome Assembly of the Firefly Pyrocoelia pectoralis.</title>
        <authorList>
            <person name="Fu X."/>
            <person name="Meyer-Rochow V.B."/>
            <person name="Ballantyne L."/>
            <person name="Zhu X."/>
        </authorList>
    </citation>
    <scope>NUCLEOTIDE SEQUENCE [LARGE SCALE GENOMIC DNA]</scope>
    <source>
        <strain evidence="6">XCY_ONT2</strain>
    </source>
</reference>
<dbReference type="Pfam" id="PF00173">
    <property type="entry name" value="Cyt-b5"/>
    <property type="match status" value="1"/>
</dbReference>
<comment type="caution">
    <text evidence="6">The sequence shown here is derived from an EMBL/GenBank/DDBJ whole genome shotgun (WGS) entry which is preliminary data.</text>
</comment>
<dbReference type="EMBL" id="JAVRBK010000007">
    <property type="protein sequence ID" value="KAK5641847.1"/>
    <property type="molecule type" value="Genomic_DNA"/>
</dbReference>
<accession>A0AAN7V6N5</accession>
<dbReference type="Gene3D" id="3.10.120.10">
    <property type="entry name" value="Cytochrome b5-like heme/steroid binding domain"/>
    <property type="match status" value="1"/>
</dbReference>
<evidence type="ECO:0000313" key="7">
    <source>
        <dbReference type="Proteomes" id="UP001329430"/>
    </source>
</evidence>
<comment type="similarity">
    <text evidence="4">Belongs to the cytochrome b5 family.</text>
</comment>
<dbReference type="InterPro" id="IPR036400">
    <property type="entry name" value="Cyt_B5-like_heme/steroid_sf"/>
</dbReference>
<gene>
    <name evidence="6" type="ORF">RI129_010394</name>
</gene>